<dbReference type="GeneID" id="31008010"/>
<organism evidence="1 2">
    <name type="scientific">Talaromyces atroroseus</name>
    <dbReference type="NCBI Taxonomy" id="1441469"/>
    <lineage>
        <taxon>Eukaryota</taxon>
        <taxon>Fungi</taxon>
        <taxon>Dikarya</taxon>
        <taxon>Ascomycota</taxon>
        <taxon>Pezizomycotina</taxon>
        <taxon>Eurotiomycetes</taxon>
        <taxon>Eurotiomycetidae</taxon>
        <taxon>Eurotiales</taxon>
        <taxon>Trichocomaceae</taxon>
        <taxon>Talaromyces</taxon>
        <taxon>Talaromyces sect. Trachyspermi</taxon>
    </lineage>
</organism>
<dbReference type="EMBL" id="LFMY01000014">
    <property type="protein sequence ID" value="OKL56674.1"/>
    <property type="molecule type" value="Genomic_DNA"/>
</dbReference>
<sequence>MTRTTPSKYLRSTSLTAEGNQPCASCKAMPSTTTTEIYPKSGETYIIREKSSRGIIALQDCAVRLLPESKEMASFPRLLNSCHWHCIRRKSDGWFSFRNATSGTHLGYDYKNSMKLPGEELVMGPEVENDKVGNFQLFYHHISLREVKIIAARKIGHFGNSQRLSCMLVLELIVYYKLAVNGLIQGRRMNV</sequence>
<dbReference type="RefSeq" id="XP_020116795.1">
    <property type="nucleotide sequence ID" value="XM_020263157.1"/>
</dbReference>
<dbReference type="PANTHER" id="PTHR39697:SF2">
    <property type="entry name" value="CYANOVIRIN-N DOMAIN-CONTAINING PROTEIN"/>
    <property type="match status" value="1"/>
</dbReference>
<reference evidence="1 2" key="1">
    <citation type="submission" date="2015-06" db="EMBL/GenBank/DDBJ databases">
        <title>Talaromyces atroroseus IBT 11181 draft genome.</title>
        <authorList>
            <person name="Rasmussen K.B."/>
            <person name="Rasmussen S."/>
            <person name="Petersen B."/>
            <person name="Sicheritz-Ponten T."/>
            <person name="Mortensen U.H."/>
            <person name="Thrane U."/>
        </authorList>
    </citation>
    <scope>NUCLEOTIDE SEQUENCE [LARGE SCALE GENOMIC DNA]</scope>
    <source>
        <strain evidence="1 2">IBT 11181</strain>
    </source>
</reference>
<protein>
    <submittedName>
        <fullName evidence="1">Uncharacterized protein</fullName>
    </submittedName>
</protein>
<keyword evidence="2" id="KW-1185">Reference proteome</keyword>
<proteinExistence type="predicted"/>
<gene>
    <name evidence="1" type="ORF">UA08_08254</name>
</gene>
<comment type="caution">
    <text evidence="1">The sequence shown here is derived from an EMBL/GenBank/DDBJ whole genome shotgun (WGS) entry which is preliminary data.</text>
</comment>
<name>A0A225AF52_TALAT</name>
<dbReference type="OrthoDB" id="5289641at2759"/>
<evidence type="ECO:0000313" key="2">
    <source>
        <dbReference type="Proteomes" id="UP000214365"/>
    </source>
</evidence>
<dbReference type="AlphaFoldDB" id="A0A225AF52"/>
<evidence type="ECO:0000313" key="1">
    <source>
        <dbReference type="EMBL" id="OKL56674.1"/>
    </source>
</evidence>
<dbReference type="Proteomes" id="UP000214365">
    <property type="component" value="Unassembled WGS sequence"/>
</dbReference>
<accession>A0A225AF52</accession>
<dbReference type="PANTHER" id="PTHR39697">
    <property type="entry name" value="RICIN B LECTIN DOMAIN-CONTAINING PROTEIN-RELATED"/>
    <property type="match status" value="1"/>
</dbReference>